<dbReference type="InterPro" id="IPR006626">
    <property type="entry name" value="PbH1"/>
</dbReference>
<evidence type="ECO:0000313" key="7">
    <source>
        <dbReference type="EMBL" id="PZX13545.1"/>
    </source>
</evidence>
<gene>
    <name evidence="7" type="ORF">LX69_02656</name>
</gene>
<dbReference type="InterPro" id="IPR011050">
    <property type="entry name" value="Pectin_lyase_fold/virulence"/>
</dbReference>
<dbReference type="InterPro" id="IPR012334">
    <property type="entry name" value="Pectin_lyas_fold"/>
</dbReference>
<dbReference type="NCBIfam" id="TIGR04183">
    <property type="entry name" value="Por_Secre_tail"/>
    <property type="match status" value="1"/>
</dbReference>
<dbReference type="InterPro" id="IPR026444">
    <property type="entry name" value="Secre_tail"/>
</dbReference>
<dbReference type="InterPro" id="IPR039448">
    <property type="entry name" value="Beta_helix"/>
</dbReference>
<feature type="domain" description="Right handed beta helix" evidence="5">
    <location>
        <begin position="138"/>
        <end position="243"/>
    </location>
</feature>
<comment type="subcellular location">
    <subcellularLocation>
        <location evidence="1">Secreted</location>
    </subcellularLocation>
</comment>
<dbReference type="GO" id="GO:0016837">
    <property type="term" value="F:carbon-oxygen lyase activity, acting on polysaccharides"/>
    <property type="evidence" value="ECO:0007669"/>
    <property type="project" value="TreeGrafter"/>
</dbReference>
<keyword evidence="8" id="KW-1185">Reference proteome</keyword>
<proteinExistence type="predicted"/>
<accession>A0A2W7MZH8</accession>
<reference evidence="7 8" key="1">
    <citation type="submission" date="2018-06" db="EMBL/GenBank/DDBJ databases">
        <title>Genomic Encyclopedia of Archaeal and Bacterial Type Strains, Phase II (KMG-II): from individual species to whole genera.</title>
        <authorList>
            <person name="Goeker M."/>
        </authorList>
    </citation>
    <scope>NUCLEOTIDE SEQUENCE [LARGE SCALE GENOMIC DNA]</scope>
    <source>
        <strain evidence="7 8">DSM 6779</strain>
    </source>
</reference>
<dbReference type="Gene3D" id="2.160.20.10">
    <property type="entry name" value="Single-stranded right-handed beta-helix, Pectin lyase-like"/>
    <property type="match status" value="1"/>
</dbReference>
<evidence type="ECO:0000313" key="8">
    <source>
        <dbReference type="Proteomes" id="UP000249239"/>
    </source>
</evidence>
<dbReference type="Proteomes" id="UP000249239">
    <property type="component" value="Unassembled WGS sequence"/>
</dbReference>
<protein>
    <submittedName>
        <fullName evidence="7">Putative secreted protein (Por secretion system target)</fullName>
    </submittedName>
</protein>
<dbReference type="SMART" id="SM00710">
    <property type="entry name" value="PbH1"/>
    <property type="match status" value="5"/>
</dbReference>
<dbReference type="GO" id="GO:0005576">
    <property type="term" value="C:extracellular region"/>
    <property type="evidence" value="ECO:0007669"/>
    <property type="project" value="UniProtKB-SubCell"/>
</dbReference>
<name>A0A2W7MZH8_9BACT</name>
<dbReference type="InterPro" id="IPR052052">
    <property type="entry name" value="Polysaccharide_Lyase_9"/>
</dbReference>
<feature type="domain" description="Secretion system C-terminal sorting" evidence="6">
    <location>
        <begin position="508"/>
        <end position="581"/>
    </location>
</feature>
<dbReference type="SUPFAM" id="SSF51126">
    <property type="entry name" value="Pectin lyase-like"/>
    <property type="match status" value="1"/>
</dbReference>
<sequence>MKTITLFITLLMGLMTARGAQHHVSPQGSSTGKGSATSPWSLSTAMAHPPSVRAGDTIYLHGGRYVGQFTSELWGSSSQPIVVMGAPGETAIIDGNNGVSAEAALIINGQHVVYRDFHVANSHKGRIQGGSPAVVICSGISVFGANNRLTGLMVYDNPGNGIGFWSSATESVIEGCLIFHNGYQGMDRGHGHGIYTQNATGTKTIRDNIIFNGFQYGIHAYTEGGSIKGYRIDGNVLFNNGILQRNGTLKPNILIGGLQPADRIALSNNLLFQSSSLSNNLELGYSVVNQTAEIKGNTILNGSIAVMVNKWKNVTFTGNRVVGPKMLLGIDSQGVDYTVYQWNNNNYHGAGTTPFSQMTWDGWRSLTGFDAQSSWQTTYPTTNDVWVRPIASIPGRAHIIVINWQKLGQVNVNVASVLTPGTQYEVVDAQNPMASPLLKGTWNGGPLTLTTNQTIVQAPNGTVPNQPVHTPVEVCIYVLKTIGTPLPKPEPEPEPTDTTYVNAITDYYPNPTPDFVVIEYDYVQEVTLDVLVANETGMVVHREQHPTTKGKNKLVLNLSHLPNGLYVVRLGEGSSSLTCKVVKQPFVIKTNRTIVPRDSVSRSL</sequence>
<evidence type="ECO:0000259" key="6">
    <source>
        <dbReference type="Pfam" id="PF18962"/>
    </source>
</evidence>
<dbReference type="Pfam" id="PF18962">
    <property type="entry name" value="Por_Secre_tail"/>
    <property type="match status" value="1"/>
</dbReference>
<dbReference type="RefSeq" id="WP_170124390.1">
    <property type="nucleotide sequence ID" value="NZ_QKZK01000025.1"/>
</dbReference>
<evidence type="ECO:0000259" key="5">
    <source>
        <dbReference type="Pfam" id="PF13229"/>
    </source>
</evidence>
<feature type="signal peptide" evidence="4">
    <location>
        <begin position="1"/>
        <end position="20"/>
    </location>
</feature>
<dbReference type="PANTHER" id="PTHR40088:SF2">
    <property type="entry name" value="SECRETED SUGAR HYDROLASE"/>
    <property type="match status" value="1"/>
</dbReference>
<dbReference type="EMBL" id="QKZK01000025">
    <property type="protein sequence ID" value="PZX13545.1"/>
    <property type="molecule type" value="Genomic_DNA"/>
</dbReference>
<dbReference type="Pfam" id="PF13229">
    <property type="entry name" value="Beta_helix"/>
    <property type="match status" value="1"/>
</dbReference>
<keyword evidence="3 4" id="KW-0732">Signal</keyword>
<feature type="chain" id="PRO_5016002854" evidence="4">
    <location>
        <begin position="21"/>
        <end position="604"/>
    </location>
</feature>
<dbReference type="AlphaFoldDB" id="A0A2W7MZH8"/>
<comment type="caution">
    <text evidence="7">The sequence shown here is derived from an EMBL/GenBank/DDBJ whole genome shotgun (WGS) entry which is preliminary data.</text>
</comment>
<evidence type="ECO:0000256" key="4">
    <source>
        <dbReference type="SAM" id="SignalP"/>
    </source>
</evidence>
<organism evidence="7 8">
    <name type="scientific">Breznakibacter xylanolyticus</name>
    <dbReference type="NCBI Taxonomy" id="990"/>
    <lineage>
        <taxon>Bacteria</taxon>
        <taxon>Pseudomonadati</taxon>
        <taxon>Bacteroidota</taxon>
        <taxon>Bacteroidia</taxon>
        <taxon>Marinilabiliales</taxon>
        <taxon>Marinilabiliaceae</taxon>
        <taxon>Breznakibacter</taxon>
    </lineage>
</organism>
<keyword evidence="2" id="KW-0964">Secreted</keyword>
<evidence type="ECO:0000256" key="2">
    <source>
        <dbReference type="ARBA" id="ARBA00022525"/>
    </source>
</evidence>
<evidence type="ECO:0000256" key="1">
    <source>
        <dbReference type="ARBA" id="ARBA00004613"/>
    </source>
</evidence>
<evidence type="ECO:0000256" key="3">
    <source>
        <dbReference type="ARBA" id="ARBA00022729"/>
    </source>
</evidence>
<dbReference type="PANTHER" id="PTHR40088">
    <property type="entry name" value="PECTATE LYASE (EUROFUNG)"/>
    <property type="match status" value="1"/>
</dbReference>